<organism evidence="1 2">
    <name type="scientific">Empedobacter stercoris</name>
    <dbReference type="NCBI Taxonomy" id="1628248"/>
    <lineage>
        <taxon>Bacteria</taxon>
        <taxon>Pseudomonadati</taxon>
        <taxon>Bacteroidota</taxon>
        <taxon>Flavobacteriia</taxon>
        <taxon>Flavobacteriales</taxon>
        <taxon>Weeksellaceae</taxon>
        <taxon>Empedobacter</taxon>
    </lineage>
</organism>
<proteinExistence type="predicted"/>
<evidence type="ECO:0000313" key="1">
    <source>
        <dbReference type="EMBL" id="NOJ75607.1"/>
    </source>
</evidence>
<comment type="caution">
    <text evidence="1">The sequence shown here is derived from an EMBL/GenBank/DDBJ whole genome shotgun (WGS) entry which is preliminary data.</text>
</comment>
<dbReference type="EMBL" id="JABFOQ010000013">
    <property type="protein sequence ID" value="NOJ75607.1"/>
    <property type="molecule type" value="Genomic_DNA"/>
</dbReference>
<sequence>MEFVQNKEEIFDNVELFLESLEMGTEQEKAKAIQLIKKSKTFLVIDAEEVMVFAPSTFIGFKDNSILNFSGKLLEHETNPVLTKIIGSTPKIDKTLDELFLDFCDEVAINRNDVGLSRDYWIVKEI</sequence>
<gene>
    <name evidence="1" type="ORF">HMH06_07165</name>
</gene>
<reference evidence="1 2" key="1">
    <citation type="submission" date="2020-05" db="EMBL/GenBank/DDBJ databases">
        <title>Tigecycline resistant gene in Empedobacter stercoris.</title>
        <authorList>
            <person name="Chen Y."/>
            <person name="Cheng Y."/>
            <person name="Zhou K."/>
        </authorList>
    </citation>
    <scope>NUCLEOTIDE SEQUENCE [LARGE SCALE GENOMIC DNA]</scope>
    <source>
        <strain evidence="1 2">ES202</strain>
    </source>
</reference>
<dbReference type="RefSeq" id="WP_171622920.1">
    <property type="nucleotide sequence ID" value="NZ_CBCRZD010000014.1"/>
</dbReference>
<name>A0ABX1WLN8_9FLAO</name>
<protein>
    <submittedName>
        <fullName evidence="1">Uncharacterized protein</fullName>
    </submittedName>
</protein>
<keyword evidence="2" id="KW-1185">Reference proteome</keyword>
<evidence type="ECO:0000313" key="2">
    <source>
        <dbReference type="Proteomes" id="UP000580344"/>
    </source>
</evidence>
<accession>A0ABX1WLN8</accession>
<dbReference type="Proteomes" id="UP000580344">
    <property type="component" value="Unassembled WGS sequence"/>
</dbReference>